<dbReference type="EMBL" id="JBIMSO010000038">
    <property type="protein sequence ID" value="MFH5208268.1"/>
    <property type="molecule type" value="Genomic_DNA"/>
</dbReference>
<dbReference type="RefSeq" id="WP_395113749.1">
    <property type="nucleotide sequence ID" value="NZ_JBIMSN010000026.1"/>
</dbReference>
<evidence type="ECO:0000313" key="4">
    <source>
        <dbReference type="Proteomes" id="UP001609175"/>
    </source>
</evidence>
<accession>A0ABW7K4D6</accession>
<name>A0ABW7K4D6_9NOCA</name>
<sequence length="147" mass="15993">MSDNTALITSPAADLAVFDRLVGSWSLSGGISGATRFEWHEGGFFLVQRSDIHHEGQTIRSVEYIGHDRSFGEAPSADIVSRVYTTTGDTLTYVWEFDGVELTIWGGEKGSPAYFRGEFDSSGAVCKGDWVWPGGGYSSVMTRIAAR</sequence>
<evidence type="ECO:0000313" key="1">
    <source>
        <dbReference type="EMBL" id="MFH5208268.1"/>
    </source>
</evidence>
<evidence type="ECO:0000313" key="3">
    <source>
        <dbReference type="EMBL" id="MFH5241318.1"/>
    </source>
</evidence>
<keyword evidence="6" id="KW-1185">Reference proteome</keyword>
<dbReference type="EMBL" id="JBIMSN010000026">
    <property type="protein sequence ID" value="MFH5228255.1"/>
    <property type="molecule type" value="Genomic_DNA"/>
</dbReference>
<evidence type="ECO:0000313" key="5">
    <source>
        <dbReference type="Proteomes" id="UP001609176"/>
    </source>
</evidence>
<evidence type="ECO:0008006" key="7">
    <source>
        <dbReference type="Google" id="ProtNLM"/>
    </source>
</evidence>
<reference evidence="4 5" key="1">
    <citation type="submission" date="2024-10" db="EMBL/GenBank/DDBJ databases">
        <authorList>
            <person name="Riesco R."/>
        </authorList>
    </citation>
    <scope>NUCLEOTIDE SEQUENCE [LARGE SCALE GENOMIC DNA]</scope>
    <source>
        <strain evidence="3 5">NCIMB 15448</strain>
        <strain evidence="1 4">NCIMB 15449</strain>
        <strain evidence="2 6">NCIMB 15450</strain>
    </source>
</reference>
<dbReference type="EMBL" id="JBIMSP010000005">
    <property type="protein sequence ID" value="MFH5241318.1"/>
    <property type="molecule type" value="Genomic_DNA"/>
</dbReference>
<proteinExistence type="predicted"/>
<dbReference type="Proteomes" id="UP001609219">
    <property type="component" value="Unassembled WGS sequence"/>
</dbReference>
<protein>
    <recommendedName>
        <fullName evidence="7">DUF1579 domain-containing protein</fullName>
    </recommendedName>
</protein>
<gene>
    <name evidence="3" type="ORF">ACHIPV_05385</name>
    <name evidence="1" type="ORF">ACHIPZ_08615</name>
    <name evidence="2" type="ORF">ACHIRB_06645</name>
</gene>
<organism evidence="2 6">
    <name type="scientific">Antrihabitans spumae</name>
    <dbReference type="NCBI Taxonomy" id="3373370"/>
    <lineage>
        <taxon>Bacteria</taxon>
        <taxon>Bacillati</taxon>
        <taxon>Actinomycetota</taxon>
        <taxon>Actinomycetes</taxon>
        <taxon>Mycobacteriales</taxon>
        <taxon>Nocardiaceae</taxon>
        <taxon>Antrihabitans</taxon>
    </lineage>
</organism>
<evidence type="ECO:0000313" key="6">
    <source>
        <dbReference type="Proteomes" id="UP001609219"/>
    </source>
</evidence>
<comment type="caution">
    <text evidence="2">The sequence shown here is derived from an EMBL/GenBank/DDBJ whole genome shotgun (WGS) entry which is preliminary data.</text>
</comment>
<evidence type="ECO:0000313" key="2">
    <source>
        <dbReference type="EMBL" id="MFH5228255.1"/>
    </source>
</evidence>
<dbReference type="Proteomes" id="UP001609175">
    <property type="component" value="Unassembled WGS sequence"/>
</dbReference>
<dbReference type="Proteomes" id="UP001609176">
    <property type="component" value="Unassembled WGS sequence"/>
</dbReference>